<dbReference type="EMBL" id="JAACXV010014320">
    <property type="protein sequence ID" value="KAF7268541.1"/>
    <property type="molecule type" value="Genomic_DNA"/>
</dbReference>
<feature type="compositionally biased region" description="Polar residues" evidence="3">
    <location>
        <begin position="1"/>
        <end position="10"/>
    </location>
</feature>
<evidence type="ECO:0008006" key="6">
    <source>
        <dbReference type="Google" id="ProtNLM"/>
    </source>
</evidence>
<feature type="compositionally biased region" description="Basic residues" evidence="3">
    <location>
        <begin position="11"/>
        <end position="23"/>
    </location>
</feature>
<dbReference type="Pfam" id="PF09728">
    <property type="entry name" value="Taxilin"/>
    <property type="match status" value="1"/>
</dbReference>
<evidence type="ECO:0000313" key="5">
    <source>
        <dbReference type="Proteomes" id="UP000625711"/>
    </source>
</evidence>
<evidence type="ECO:0000313" key="4">
    <source>
        <dbReference type="EMBL" id="KAF7268541.1"/>
    </source>
</evidence>
<proteinExistence type="inferred from homology"/>
<gene>
    <name evidence="4" type="ORF">GWI33_018413</name>
</gene>
<feature type="region of interest" description="Disordered" evidence="3">
    <location>
        <begin position="1"/>
        <end position="30"/>
    </location>
</feature>
<keyword evidence="5" id="KW-1185">Reference proteome</keyword>
<accession>A0A834M1K5</accession>
<dbReference type="PANTHER" id="PTHR16127">
    <property type="entry name" value="TAXILIN"/>
    <property type="match status" value="1"/>
</dbReference>
<dbReference type="PANTHER" id="PTHR16127:SF13">
    <property type="entry name" value="GH01188P"/>
    <property type="match status" value="1"/>
</dbReference>
<evidence type="ECO:0000256" key="1">
    <source>
        <dbReference type="ARBA" id="ARBA00009550"/>
    </source>
</evidence>
<sequence>MEANQSNVSSLKKKKQDKNRRRDPRSVENVKRLLDNVKPEEKVDFLLLKYGELYEESRDTRFKLNDKEKGLSNAEKELHSKHTEVAKLIIAKGQLESLCRELQQQNKIIKEENIARIKEEEDRRREVANTFTERLTVLTNLITESKDKSNKFKEENQSMTDKLTELYKQSQQRETHIDTVTKQLELQKKLAETQAKKTEIEREAERHTFLAQKKSLEVQLEQSEREAVLLQEKNRSLEAQVDLYKSQYSDFETTMAKSNKVFDTFKQEMSKMSKQLRVLESERNNLKKRWQSSVNSLIVLSEQHMALTTEQSSLEKKLTTLQKLCRQLQEERTTYLKQLKANNIEPIVPTPQSQENEATKQKVKEAEPSKDKPETNKVENVDELIQAKFSMGESISPDDFITVSNVDKVLRRLNVTGYRSEKNVVDEQKPESAGDTKMEDDSETTNDAAVNELFEAVDNASACADDASERNLDELEESTTKKCVETIVIDDDD</sequence>
<dbReference type="OrthoDB" id="425555at2759"/>
<dbReference type="InterPro" id="IPR026183">
    <property type="entry name" value="Taxilin_fam"/>
</dbReference>
<comment type="caution">
    <text evidence="4">The sequence shown here is derived from an EMBL/GenBank/DDBJ whole genome shotgun (WGS) entry which is preliminary data.</text>
</comment>
<feature type="coiled-coil region" evidence="2">
    <location>
        <begin position="181"/>
        <end position="338"/>
    </location>
</feature>
<name>A0A834M1K5_RHYFE</name>
<organism evidence="4 5">
    <name type="scientific">Rhynchophorus ferrugineus</name>
    <name type="common">Red palm weevil</name>
    <name type="synonym">Curculio ferrugineus</name>
    <dbReference type="NCBI Taxonomy" id="354439"/>
    <lineage>
        <taxon>Eukaryota</taxon>
        <taxon>Metazoa</taxon>
        <taxon>Ecdysozoa</taxon>
        <taxon>Arthropoda</taxon>
        <taxon>Hexapoda</taxon>
        <taxon>Insecta</taxon>
        <taxon>Pterygota</taxon>
        <taxon>Neoptera</taxon>
        <taxon>Endopterygota</taxon>
        <taxon>Coleoptera</taxon>
        <taxon>Polyphaga</taxon>
        <taxon>Cucujiformia</taxon>
        <taxon>Curculionidae</taxon>
        <taxon>Dryophthorinae</taxon>
        <taxon>Rhynchophorus</taxon>
    </lineage>
</organism>
<evidence type="ECO:0000256" key="3">
    <source>
        <dbReference type="SAM" id="MobiDB-lite"/>
    </source>
</evidence>
<evidence type="ECO:0000256" key="2">
    <source>
        <dbReference type="SAM" id="Coils"/>
    </source>
</evidence>
<dbReference type="Proteomes" id="UP000625711">
    <property type="component" value="Unassembled WGS sequence"/>
</dbReference>
<dbReference type="AlphaFoldDB" id="A0A834M1K5"/>
<feature type="compositionally biased region" description="Basic and acidic residues" evidence="3">
    <location>
        <begin position="421"/>
        <end position="439"/>
    </location>
</feature>
<protein>
    <recommendedName>
        <fullName evidence="6">Alpha-taxilin</fullName>
    </recommendedName>
</protein>
<feature type="compositionally biased region" description="Basic and acidic residues" evidence="3">
    <location>
        <begin position="357"/>
        <end position="379"/>
    </location>
</feature>
<keyword evidence="2" id="KW-0175">Coiled coil</keyword>
<dbReference type="GO" id="GO:0019905">
    <property type="term" value="F:syntaxin binding"/>
    <property type="evidence" value="ECO:0007669"/>
    <property type="project" value="InterPro"/>
</dbReference>
<feature type="region of interest" description="Disordered" evidence="3">
    <location>
        <begin position="345"/>
        <end position="379"/>
    </location>
</feature>
<feature type="region of interest" description="Disordered" evidence="3">
    <location>
        <begin position="421"/>
        <end position="445"/>
    </location>
</feature>
<comment type="similarity">
    <text evidence="1">Belongs to the taxilin family.</text>
</comment>
<reference evidence="4" key="1">
    <citation type="submission" date="2020-08" db="EMBL/GenBank/DDBJ databases">
        <title>Genome sequencing and assembly of the red palm weevil Rhynchophorus ferrugineus.</title>
        <authorList>
            <person name="Dias G.B."/>
            <person name="Bergman C.M."/>
            <person name="Manee M."/>
        </authorList>
    </citation>
    <scope>NUCLEOTIDE SEQUENCE</scope>
    <source>
        <strain evidence="4">AA-2017</strain>
        <tissue evidence="4">Whole larva</tissue>
    </source>
</reference>